<reference evidence="4 5" key="1">
    <citation type="submission" date="2020-04" db="EMBL/GenBank/DDBJ databases">
        <title>Characterization and engineering of Streptomyces griseofuscus DSM40191 as a potential heterologous host for expression of BGCs.</title>
        <authorList>
            <person name="Gren T."/>
            <person name="Whitford C.M."/>
            <person name="Mohite O.S."/>
            <person name="Joergensen T.S."/>
            <person name="Nielsen J.B."/>
            <person name="Lee S.Y."/>
            <person name="Weber T."/>
        </authorList>
    </citation>
    <scope>NUCLEOTIDE SEQUENCE [LARGE SCALE GENOMIC DNA]</scope>
    <source>
        <strain evidence="4 5">DSM 40191</strain>
    </source>
</reference>
<dbReference type="PANTHER" id="PTHR48108">
    <property type="entry name" value="CBS DOMAIN-CONTAINING PROTEIN CBSX2, CHLOROPLASTIC"/>
    <property type="match status" value="1"/>
</dbReference>
<dbReference type="Gene3D" id="3.10.580.10">
    <property type="entry name" value="CBS-domain"/>
    <property type="match status" value="1"/>
</dbReference>
<keyword evidence="4" id="KW-0560">Oxidoreductase</keyword>
<dbReference type="KEGG" id="sgf:HEP81_07197"/>
<dbReference type="GO" id="GO:0003938">
    <property type="term" value="F:IMP dehydrogenase activity"/>
    <property type="evidence" value="ECO:0007669"/>
    <property type="project" value="UniProtKB-EC"/>
</dbReference>
<dbReference type="PROSITE" id="PS51371">
    <property type="entry name" value="CBS"/>
    <property type="match status" value="2"/>
</dbReference>
<dbReference type="EMBL" id="CP051006">
    <property type="protein sequence ID" value="QNT97430.1"/>
    <property type="molecule type" value="Genomic_DNA"/>
</dbReference>
<accession>A0A7H1QAV0</accession>
<dbReference type="PANTHER" id="PTHR48108:SF34">
    <property type="entry name" value="CBS DOMAIN-CONTAINING PROTEIN YHCV"/>
    <property type="match status" value="1"/>
</dbReference>
<name>A0A7H1QAV0_9ACTN</name>
<sequence length="162" mass="16990">MTHLPPAGPLPGAPSVAGQVSVGRLMTAPPVTVAPDVTLAEATRLMAETAVGSLLVVADGTLLGIVTDRDLALRGLGEGLPPASRIDAVMSPRVVTLDAGDEIHEAYRTFRRTGVRRLPVLDDGRPVGVLTLDDLLLDVFRRLADLLGPVAWSVLREPPGPQ</sequence>
<dbReference type="InterPro" id="IPR000644">
    <property type="entry name" value="CBS_dom"/>
</dbReference>
<dbReference type="InterPro" id="IPR046342">
    <property type="entry name" value="CBS_dom_sf"/>
</dbReference>
<evidence type="ECO:0000256" key="2">
    <source>
        <dbReference type="PROSITE-ProRule" id="PRU00703"/>
    </source>
</evidence>
<evidence type="ECO:0000256" key="1">
    <source>
        <dbReference type="ARBA" id="ARBA00022737"/>
    </source>
</evidence>
<dbReference type="SMART" id="SM00116">
    <property type="entry name" value="CBS"/>
    <property type="match status" value="2"/>
</dbReference>
<gene>
    <name evidence="4" type="primary">IMPDH_1</name>
    <name evidence="4" type="ORF">HEP81_07197</name>
</gene>
<dbReference type="GeneID" id="91466706"/>
<dbReference type="Proteomes" id="UP000516422">
    <property type="component" value="Chromosome"/>
</dbReference>
<dbReference type="InterPro" id="IPR051462">
    <property type="entry name" value="CBS_domain-containing"/>
</dbReference>
<keyword evidence="2" id="KW-0129">CBS domain</keyword>
<dbReference type="Pfam" id="PF00571">
    <property type="entry name" value="CBS"/>
    <property type="match status" value="2"/>
</dbReference>
<dbReference type="EC" id="1.1.1.205" evidence="4"/>
<organism evidence="4 5">
    <name type="scientific">Streptomyces griseofuscus</name>
    <dbReference type="NCBI Taxonomy" id="146922"/>
    <lineage>
        <taxon>Bacteria</taxon>
        <taxon>Bacillati</taxon>
        <taxon>Actinomycetota</taxon>
        <taxon>Actinomycetes</taxon>
        <taxon>Kitasatosporales</taxon>
        <taxon>Streptomycetaceae</taxon>
        <taxon>Streptomyces</taxon>
    </lineage>
</organism>
<dbReference type="RefSeq" id="WP_051850049.1">
    <property type="nucleotide sequence ID" value="NZ_CP051006.1"/>
</dbReference>
<proteinExistence type="predicted"/>
<protein>
    <submittedName>
        <fullName evidence="4">Inosine-5'-monophosphate dehydrogenase</fullName>
        <ecNumber evidence="4">1.1.1.205</ecNumber>
    </submittedName>
</protein>
<feature type="domain" description="CBS" evidence="3">
    <location>
        <begin position="26"/>
        <end position="82"/>
    </location>
</feature>
<evidence type="ECO:0000259" key="3">
    <source>
        <dbReference type="PROSITE" id="PS51371"/>
    </source>
</evidence>
<evidence type="ECO:0000313" key="4">
    <source>
        <dbReference type="EMBL" id="QNT97430.1"/>
    </source>
</evidence>
<dbReference type="AlphaFoldDB" id="A0A7H1QAV0"/>
<dbReference type="SUPFAM" id="SSF54631">
    <property type="entry name" value="CBS-domain pair"/>
    <property type="match status" value="1"/>
</dbReference>
<evidence type="ECO:0000313" key="5">
    <source>
        <dbReference type="Proteomes" id="UP000516422"/>
    </source>
</evidence>
<keyword evidence="1" id="KW-0677">Repeat</keyword>
<feature type="domain" description="CBS" evidence="3">
    <location>
        <begin position="90"/>
        <end position="146"/>
    </location>
</feature>